<dbReference type="CDD" id="cd09535">
    <property type="entry name" value="SAM_BOI-like_fungal"/>
    <property type="match status" value="1"/>
</dbReference>
<dbReference type="Pfam" id="PF00169">
    <property type="entry name" value="PH"/>
    <property type="match status" value="1"/>
</dbReference>
<evidence type="ECO:0000256" key="3">
    <source>
        <dbReference type="PROSITE-ProRule" id="PRU00192"/>
    </source>
</evidence>
<dbReference type="SMART" id="SM00326">
    <property type="entry name" value="SH3"/>
    <property type="match status" value="1"/>
</dbReference>
<feature type="region of interest" description="Disordered" evidence="4">
    <location>
        <begin position="910"/>
        <end position="963"/>
    </location>
</feature>
<keyword evidence="5" id="KW-1133">Transmembrane helix</keyword>
<dbReference type="PROSITE" id="PS50003">
    <property type="entry name" value="PH_DOMAIN"/>
    <property type="match status" value="1"/>
</dbReference>
<feature type="compositionally biased region" description="Basic and acidic residues" evidence="4">
    <location>
        <begin position="941"/>
        <end position="960"/>
    </location>
</feature>
<feature type="domain" description="SH3" evidence="6">
    <location>
        <begin position="13"/>
        <end position="77"/>
    </location>
</feature>
<dbReference type="Proteomes" id="UP000288859">
    <property type="component" value="Unassembled WGS sequence"/>
</dbReference>
<dbReference type="SUPFAM" id="SSF50729">
    <property type="entry name" value="PH domain-like"/>
    <property type="match status" value="1"/>
</dbReference>
<keyword evidence="1 3" id="KW-0728">SH3 domain</keyword>
<feature type="compositionally biased region" description="Polar residues" evidence="4">
    <location>
        <begin position="581"/>
        <end position="612"/>
    </location>
</feature>
<dbReference type="SUPFAM" id="SSF47769">
    <property type="entry name" value="SAM/Pointed domain"/>
    <property type="match status" value="1"/>
</dbReference>
<dbReference type="SUPFAM" id="SSF50044">
    <property type="entry name" value="SH3-domain"/>
    <property type="match status" value="1"/>
</dbReference>
<dbReference type="InterPro" id="IPR033308">
    <property type="entry name" value="PGAP5/Cdc1/Ted1"/>
</dbReference>
<feature type="compositionally biased region" description="Polar residues" evidence="4">
    <location>
        <begin position="377"/>
        <end position="390"/>
    </location>
</feature>
<feature type="region of interest" description="Disordered" evidence="4">
    <location>
        <begin position="454"/>
        <end position="631"/>
    </location>
</feature>
<dbReference type="Gene3D" id="2.30.30.40">
    <property type="entry name" value="SH3 Domains"/>
    <property type="match status" value="1"/>
</dbReference>
<dbReference type="Gene3D" id="1.10.150.50">
    <property type="entry name" value="Transcription Factor, Ets-1"/>
    <property type="match status" value="1"/>
</dbReference>
<feature type="region of interest" description="Disordered" evidence="4">
    <location>
        <begin position="667"/>
        <end position="730"/>
    </location>
</feature>
<name>A0A438NG99_EXOME</name>
<dbReference type="PROSITE" id="PS50002">
    <property type="entry name" value="SH3"/>
    <property type="match status" value="1"/>
</dbReference>
<dbReference type="PROSITE" id="PS50105">
    <property type="entry name" value="SAM_DOMAIN"/>
    <property type="match status" value="1"/>
</dbReference>
<feature type="region of interest" description="Disordered" evidence="4">
    <location>
        <begin position="303"/>
        <end position="409"/>
    </location>
</feature>
<organism evidence="9 10">
    <name type="scientific">Exophiala mesophila</name>
    <name type="common">Black yeast-like fungus</name>
    <dbReference type="NCBI Taxonomy" id="212818"/>
    <lineage>
        <taxon>Eukaryota</taxon>
        <taxon>Fungi</taxon>
        <taxon>Dikarya</taxon>
        <taxon>Ascomycota</taxon>
        <taxon>Pezizomycotina</taxon>
        <taxon>Eurotiomycetes</taxon>
        <taxon>Chaetothyriomycetidae</taxon>
        <taxon>Chaetothyriales</taxon>
        <taxon>Herpotrichiellaceae</taxon>
        <taxon>Exophiala</taxon>
    </lineage>
</organism>
<feature type="domain" description="SAM" evidence="8">
    <location>
        <begin position="235"/>
        <end position="301"/>
    </location>
</feature>
<protein>
    <recommendedName>
        <fullName evidence="11">SH3 domain-containing protein</fullName>
    </recommendedName>
</protein>
<feature type="compositionally biased region" description="Low complexity" evidence="4">
    <location>
        <begin position="921"/>
        <end position="937"/>
    </location>
</feature>
<dbReference type="GO" id="GO:0016020">
    <property type="term" value="C:membrane"/>
    <property type="evidence" value="ECO:0007669"/>
    <property type="project" value="GOC"/>
</dbReference>
<dbReference type="Pfam" id="PF00018">
    <property type="entry name" value="SH3_1"/>
    <property type="match status" value="1"/>
</dbReference>
<evidence type="ECO:0000259" key="6">
    <source>
        <dbReference type="PROSITE" id="PS50002"/>
    </source>
</evidence>
<keyword evidence="2 5" id="KW-0472">Membrane</keyword>
<dbReference type="InterPro" id="IPR029052">
    <property type="entry name" value="Metallo-depent_PP-like"/>
</dbReference>
<accession>A0A438NG99</accession>
<feature type="compositionally biased region" description="Polar residues" evidence="4">
    <location>
        <begin position="180"/>
        <end position="189"/>
    </location>
</feature>
<dbReference type="FunFam" id="1.10.150.50:FF:000082">
    <property type="entry name" value="Polarized growth protein boi2"/>
    <property type="match status" value="1"/>
</dbReference>
<dbReference type="InterPro" id="IPR036028">
    <property type="entry name" value="SH3-like_dom_sf"/>
</dbReference>
<proteinExistence type="predicted"/>
<feature type="compositionally biased region" description="Polar residues" evidence="4">
    <location>
        <begin position="454"/>
        <end position="469"/>
    </location>
</feature>
<dbReference type="GO" id="GO:0005783">
    <property type="term" value="C:endoplasmic reticulum"/>
    <property type="evidence" value="ECO:0007669"/>
    <property type="project" value="TreeGrafter"/>
</dbReference>
<dbReference type="SUPFAM" id="SSF56300">
    <property type="entry name" value="Metallo-dependent phosphatases"/>
    <property type="match status" value="1"/>
</dbReference>
<dbReference type="SMART" id="SM00454">
    <property type="entry name" value="SAM"/>
    <property type="match status" value="1"/>
</dbReference>
<feature type="compositionally biased region" description="Polar residues" evidence="4">
    <location>
        <begin position="674"/>
        <end position="688"/>
    </location>
</feature>
<feature type="region of interest" description="Disordered" evidence="4">
    <location>
        <begin position="178"/>
        <end position="234"/>
    </location>
</feature>
<reference evidence="9 10" key="1">
    <citation type="submission" date="2017-03" db="EMBL/GenBank/DDBJ databases">
        <title>Genomes of endolithic fungi from Antarctica.</title>
        <authorList>
            <person name="Coleine C."/>
            <person name="Masonjones S."/>
            <person name="Stajich J.E."/>
        </authorList>
    </citation>
    <scope>NUCLEOTIDE SEQUENCE [LARGE SCALE GENOMIC DNA]</scope>
    <source>
        <strain evidence="9 10">CCFEE 6314</strain>
    </source>
</reference>
<dbReference type="Gene3D" id="2.30.29.30">
    <property type="entry name" value="Pleckstrin-homology domain (PH domain)/Phosphotyrosine-binding domain (PTB)"/>
    <property type="match status" value="1"/>
</dbReference>
<dbReference type="InterPro" id="IPR001849">
    <property type="entry name" value="PH_domain"/>
</dbReference>
<keyword evidence="5" id="KW-0812">Transmembrane</keyword>
<dbReference type="InterPro" id="IPR001452">
    <property type="entry name" value="SH3_domain"/>
</dbReference>
<evidence type="ECO:0000256" key="2">
    <source>
        <dbReference type="ARBA" id="ARBA00023136"/>
    </source>
</evidence>
<dbReference type="VEuPathDB" id="FungiDB:PV10_00623"/>
<dbReference type="SMART" id="SM00233">
    <property type="entry name" value="PH"/>
    <property type="match status" value="1"/>
</dbReference>
<feature type="compositionally biased region" description="Basic and acidic residues" evidence="4">
    <location>
        <begin position="508"/>
        <end position="530"/>
    </location>
</feature>
<gene>
    <name evidence="9" type="ORF">B0A52_01036</name>
</gene>
<dbReference type="PANTHER" id="PTHR13315">
    <property type="entry name" value="METALLO PHOSPHOESTERASE RELATED"/>
    <property type="match status" value="1"/>
</dbReference>
<evidence type="ECO:0000313" key="9">
    <source>
        <dbReference type="EMBL" id="RVX74759.1"/>
    </source>
</evidence>
<dbReference type="InterPro" id="IPR013761">
    <property type="entry name" value="SAM/pointed_sf"/>
</dbReference>
<evidence type="ECO:0000259" key="7">
    <source>
        <dbReference type="PROSITE" id="PS50003"/>
    </source>
</evidence>
<evidence type="ECO:0000259" key="8">
    <source>
        <dbReference type="PROSITE" id="PS50105"/>
    </source>
</evidence>
<dbReference type="EMBL" id="NAJM01000003">
    <property type="protein sequence ID" value="RVX74759.1"/>
    <property type="molecule type" value="Genomic_DNA"/>
</dbReference>
<dbReference type="PANTHER" id="PTHR13315:SF1">
    <property type="entry name" value="PROTEIN TED1"/>
    <property type="match status" value="1"/>
</dbReference>
<feature type="transmembrane region" description="Helical" evidence="5">
    <location>
        <begin position="1491"/>
        <end position="1515"/>
    </location>
</feature>
<comment type="caution">
    <text evidence="9">The sequence shown here is derived from an EMBL/GenBank/DDBJ whole genome shotgun (WGS) entry which is preliminary data.</text>
</comment>
<dbReference type="InterPro" id="IPR011993">
    <property type="entry name" value="PH-like_dom_sf"/>
</dbReference>
<dbReference type="OrthoDB" id="73680at2759"/>
<feature type="compositionally biased region" description="Polar residues" evidence="4">
    <location>
        <begin position="113"/>
        <end position="132"/>
    </location>
</feature>
<dbReference type="GO" id="GO:0006506">
    <property type="term" value="P:GPI anchor biosynthetic process"/>
    <property type="evidence" value="ECO:0007669"/>
    <property type="project" value="InterPro"/>
</dbReference>
<dbReference type="VEuPathDB" id="FungiDB:PV10_00622"/>
<evidence type="ECO:0000256" key="5">
    <source>
        <dbReference type="SAM" id="Phobius"/>
    </source>
</evidence>
<evidence type="ECO:0000256" key="4">
    <source>
        <dbReference type="SAM" id="MobiDB-lite"/>
    </source>
</evidence>
<evidence type="ECO:0008006" key="11">
    <source>
        <dbReference type="Google" id="ProtNLM"/>
    </source>
</evidence>
<sequence length="1543" mass="170440">MSAPMSHQRPQLGPGDILVVIHDFDARGDDELNLRKADRIQLMELDDGFGDGWYLGRHLRLGTTGLFPGVYTAKLPPNFTPIGASYPASPSFPYASRPDQSLANDRPLPSPPMTDQTIHRQATSSPTSTSNARPALPPTPTSFTQPVQRSIGQTLAHADGRQDSPVMNETLSVIDEHITDLSTPRQSSAAPRLNTEDSESDYSSHLDHTTHAYIVGPETDTEDTTTLTEADVKRWNPRETADHLRSLGVDARHCDIFEEQEITGDVLLEMDQSFINMKEYDFGLMGRRLKTWHKIRDLQLEVRGTTDSRKSSVHRNPSYQDQPPVHTRAPSSTTILPKIPNLMQEPGLSLRQSQHPPPSYSHHATPVPPSPLEAPLSPNSLSRANVGTGTPPSPFRASMAADHSSRPSAALVRELTHSRRHSSIDFAKNITSDLSPAPAGPVHQKIPSLDRDWSLSNATTAGPGTSTPSLRLHTGTKQHSVDLAPESPFEPEGSGIELDRGYFSGNEVDNRKIRSYLRRREGPDSADHSRQSSLMDESAKPPATRHSRISSVDSSRDRITPGLTPAAKAYHSRTYKGRVRSASSKSLTLQQSPMVQSPTVTNLEYETTSGVSSPRIKSGGTSPAMPPPRASTTTQMARKFLGMRAASEAVTGNEKDAAHATKVISDPLVESPVASPSGSQTPSVTSRSLEVENTDNSSKGTLEHLAAAGPLLHTKAPTRTKPKTKQQTSAYKRGLLHLSPAEARQHCDYHGWMKKKSSGLMATWKPRLFILRGRRLSYYYAETDTEERGIIDISGHKVLVANSDPIIALHATLTGASTSLSPTMGVNGTPADMSPDMTRSSGGSPFYFKLVPPKAGSSRAVQFTRPTVYYFQVDNITQGRKWMGEIMKATIEHDLSSYETTNRQKTISLAKARARKERPPALKGTETPEGTPEATPELSELIEKPPPSDDTQKSDTKQEETGLNIQGLEFDDSKIDLRLDPTRVSIGPLDGQADEQGKAGSCGLPLALCLTIYLYLYPVFHGCVFPPKDASYITGWSQALGTHWNPSSSSTSGDSDRVPFRLLVLADPQLEGDSSLPPPENALLAKLTRHWVSIVQRQDEPLYPLLAATARQIWLKDLPEAFQTLRKQLDLFGNDYYLGHIYRTLHWWSRPTHVTVLGDLIGSQWVTDEEFEWRGWRYWNRVFSNGHRAEDQVTRSHDPKQQTTVSMSDPRWATKIINIAGNHDVGYAGDISHPRIDRFEKMFGTANWDVRLEYKQDNIPEPSAGPIPSLHLIVLNSLVLDGPAMVKDIQTQTYDYLNGLISHRLRPVEDRTSFTLLLTHLPLHKQEGICVDAPHFDYWGNDDGGDNYGPRSLKEQNHLSEYASRQGTLEAVFGMSGNLHAPSRGTGRRGVILNGHDHEGCDTWHFVPNSTVWPVPDSDQDRGDGAQKTRWQVSRWHTANLTEAHTGIREITLRSMMGDYGGNAGLFSAWFDFEKGEWDFDICMCGLNVKIWWAVHVVDLVCLVLIIGTLISYAISTTPQEQKTSEGLTVDKVSIEKASPSPL</sequence>
<feature type="region of interest" description="Disordered" evidence="4">
    <location>
        <begin position="90"/>
        <end position="146"/>
    </location>
</feature>
<feature type="compositionally biased region" description="Basic residues" evidence="4">
    <location>
        <begin position="570"/>
        <end position="579"/>
    </location>
</feature>
<dbReference type="Pfam" id="PF07647">
    <property type="entry name" value="SAM_2"/>
    <property type="match status" value="1"/>
</dbReference>
<evidence type="ECO:0000313" key="10">
    <source>
        <dbReference type="Proteomes" id="UP000288859"/>
    </source>
</evidence>
<dbReference type="InterPro" id="IPR001660">
    <property type="entry name" value="SAM"/>
</dbReference>
<evidence type="ECO:0000256" key="1">
    <source>
        <dbReference type="ARBA" id="ARBA00022443"/>
    </source>
</evidence>
<feature type="domain" description="PH" evidence="7">
    <location>
        <begin position="746"/>
        <end position="891"/>
    </location>
</feature>